<dbReference type="PANTHER" id="PTHR21666">
    <property type="entry name" value="PEPTIDASE-RELATED"/>
    <property type="match status" value="1"/>
</dbReference>
<dbReference type="GO" id="GO:0004222">
    <property type="term" value="F:metalloendopeptidase activity"/>
    <property type="evidence" value="ECO:0007669"/>
    <property type="project" value="TreeGrafter"/>
</dbReference>
<feature type="domain" description="LysM" evidence="3">
    <location>
        <begin position="54"/>
        <end position="98"/>
    </location>
</feature>
<dbReference type="InterPro" id="IPR018392">
    <property type="entry name" value="LysM"/>
</dbReference>
<dbReference type="MEROPS" id="M23.951"/>
<evidence type="ECO:0000256" key="1">
    <source>
        <dbReference type="ARBA" id="ARBA00038420"/>
    </source>
</evidence>
<dbReference type="CDD" id="cd00118">
    <property type="entry name" value="LysM"/>
    <property type="match status" value="2"/>
</dbReference>
<name>B3T6I7_9ZZZZ</name>
<dbReference type="EMBL" id="EU016624">
    <property type="protein sequence ID" value="ABZ08196.1"/>
    <property type="molecule type" value="Genomic_DNA"/>
</dbReference>
<reference evidence="4" key="1">
    <citation type="journal article" date="2008" name="ISME J.">
        <title>Genomic patterns of recombination, clonal divergence and environment in marine microbial populations.</title>
        <authorList>
            <person name="Konstantinidis K.T."/>
            <person name="Delong E.F."/>
        </authorList>
    </citation>
    <scope>NUCLEOTIDE SEQUENCE</scope>
</reference>
<dbReference type="Pfam" id="PF01551">
    <property type="entry name" value="Peptidase_M23"/>
    <property type="match status" value="1"/>
</dbReference>
<accession>B3T6I7</accession>
<protein>
    <submittedName>
        <fullName evidence="4">Putative peptidase family M23/M37</fullName>
    </submittedName>
</protein>
<organism evidence="4">
    <name type="scientific">uncultured marine microorganism HF4000_APKG2J17</name>
    <dbReference type="NCBI Taxonomy" id="455546"/>
    <lineage>
        <taxon>unclassified sequences</taxon>
        <taxon>environmental samples</taxon>
    </lineage>
</organism>
<evidence type="ECO:0000313" key="4">
    <source>
        <dbReference type="EMBL" id="ABZ08196.1"/>
    </source>
</evidence>
<feature type="compositionally biased region" description="Pro residues" evidence="2">
    <location>
        <begin position="182"/>
        <end position="192"/>
    </location>
</feature>
<gene>
    <name evidence="4" type="ORF">ALOHA_HF4000APKG2J17ctg1g3</name>
</gene>
<dbReference type="Gene3D" id="3.10.350.10">
    <property type="entry name" value="LysM domain"/>
    <property type="match status" value="2"/>
</dbReference>
<comment type="similarity">
    <text evidence="1">Belongs to the E.coli NlpD/Haemophilus LppB family.</text>
</comment>
<feature type="region of interest" description="Disordered" evidence="2">
    <location>
        <begin position="160"/>
        <end position="194"/>
    </location>
</feature>
<sequence>MRLSLLFAGVLFISGCGSVEWPLPGRGPEDINTPGPSSFPSSGATPNAAFIGANAVIAGRGDTVYGLSRRHRVPVRAIIEANRLRPPYHLRAGQRVVLPRGRRHVVKRGETFYGIARRYGANPHALARANGLKPPYDIRAGQALVLAGIEARGMKRVVGKTAAKEAGRKSAGAPAIKRRPGKPPPAAVPRPPAASGKGFIWPVRGRVISGFGAKAKGLRNDGINIAAARGAPVIATENGVVAYAGNELRGFGNLLLIKHAGGWVSAYAHNDTVLVKRGQKVDKGQKIATVGSTGSVKSPQLHFEIRRGRIAKDPRKYLRGV</sequence>
<dbReference type="AlphaFoldDB" id="B3T6I7"/>
<evidence type="ECO:0000259" key="3">
    <source>
        <dbReference type="PROSITE" id="PS51782"/>
    </source>
</evidence>
<dbReference type="InterPro" id="IPR050570">
    <property type="entry name" value="Cell_wall_metabolism_enzyme"/>
</dbReference>
<dbReference type="PROSITE" id="PS51257">
    <property type="entry name" value="PROKAR_LIPOPROTEIN"/>
    <property type="match status" value="1"/>
</dbReference>
<dbReference type="InterPro" id="IPR011055">
    <property type="entry name" value="Dup_hybrid_motif"/>
</dbReference>
<dbReference type="InterPro" id="IPR016047">
    <property type="entry name" value="M23ase_b-sheet_dom"/>
</dbReference>
<dbReference type="PANTHER" id="PTHR21666:SF263">
    <property type="entry name" value="MUREIN HYDROLASE ACTIVATOR NLPD"/>
    <property type="match status" value="1"/>
</dbReference>
<dbReference type="PROSITE" id="PS51782">
    <property type="entry name" value="LYSM"/>
    <property type="match status" value="2"/>
</dbReference>
<dbReference type="Gene3D" id="2.70.70.10">
    <property type="entry name" value="Glucose Permease (Domain IIA)"/>
    <property type="match status" value="1"/>
</dbReference>
<dbReference type="InterPro" id="IPR036779">
    <property type="entry name" value="LysM_dom_sf"/>
</dbReference>
<dbReference type="Pfam" id="PF01476">
    <property type="entry name" value="LysM"/>
    <property type="match status" value="2"/>
</dbReference>
<proteinExistence type="inferred from homology"/>
<dbReference type="SUPFAM" id="SSF54106">
    <property type="entry name" value="LysM domain"/>
    <property type="match status" value="1"/>
</dbReference>
<feature type="domain" description="LysM" evidence="3">
    <location>
        <begin position="102"/>
        <end position="146"/>
    </location>
</feature>
<feature type="region of interest" description="Disordered" evidence="2">
    <location>
        <begin position="24"/>
        <end position="43"/>
    </location>
</feature>
<dbReference type="CDD" id="cd12797">
    <property type="entry name" value="M23_peptidase"/>
    <property type="match status" value="1"/>
</dbReference>
<feature type="compositionally biased region" description="Polar residues" evidence="2">
    <location>
        <begin position="34"/>
        <end position="43"/>
    </location>
</feature>
<evidence type="ECO:0000256" key="2">
    <source>
        <dbReference type="SAM" id="MobiDB-lite"/>
    </source>
</evidence>
<dbReference type="SUPFAM" id="SSF51261">
    <property type="entry name" value="Duplicated hybrid motif"/>
    <property type="match status" value="1"/>
</dbReference>
<dbReference type="SMART" id="SM00257">
    <property type="entry name" value="LysM"/>
    <property type="match status" value="2"/>
</dbReference>